<comment type="caution">
    <text evidence="1">The sequence shown here is derived from an EMBL/GenBank/DDBJ whole genome shotgun (WGS) entry which is preliminary data.</text>
</comment>
<proteinExistence type="predicted"/>
<evidence type="ECO:0000313" key="2">
    <source>
        <dbReference type="Proteomes" id="UP000034054"/>
    </source>
</evidence>
<feature type="non-terminal residue" evidence="1">
    <location>
        <position position="1"/>
    </location>
</feature>
<protein>
    <recommendedName>
        <fullName evidence="3">Polysaccharide chain length determinant N-terminal domain-containing protein</fullName>
    </recommendedName>
</protein>
<gene>
    <name evidence="1" type="ORF">UY76_C0048G0011</name>
</gene>
<name>A0A0G1XKT9_9BACT</name>
<accession>A0A0G1XKT9</accession>
<dbReference type="AlphaFoldDB" id="A0A0G1XKT9"/>
<reference evidence="1 2" key="1">
    <citation type="journal article" date="2015" name="Nature">
        <title>rRNA introns, odd ribosomes, and small enigmatic genomes across a large radiation of phyla.</title>
        <authorList>
            <person name="Brown C.T."/>
            <person name="Hug L.A."/>
            <person name="Thomas B.C."/>
            <person name="Sharon I."/>
            <person name="Castelle C.J."/>
            <person name="Singh A."/>
            <person name="Wilkins M.J."/>
            <person name="Williams K.H."/>
            <person name="Banfield J.F."/>
        </authorList>
    </citation>
    <scope>NUCLEOTIDE SEQUENCE [LARGE SCALE GENOMIC DNA]</scope>
</reference>
<organism evidence="1 2">
    <name type="scientific">Candidatus Uhrbacteria bacterium GW2011_GWA2_52_8d</name>
    <dbReference type="NCBI Taxonomy" id="1618979"/>
    <lineage>
        <taxon>Bacteria</taxon>
        <taxon>Candidatus Uhriibacteriota</taxon>
    </lineage>
</organism>
<evidence type="ECO:0000313" key="1">
    <source>
        <dbReference type="EMBL" id="KKW31873.1"/>
    </source>
</evidence>
<dbReference type="Proteomes" id="UP000034054">
    <property type="component" value="Unassembled WGS sequence"/>
</dbReference>
<sequence>ELLKRNRWFFIVFLLVATLATYIISSRAKPIYATSLSITVDRIHRQATPDYQYDGYYAIQASDLFSQTILSWFLTPSTLLEFYQRANVDPKIDSLGGLTARFRARKFSAQNIVVQFSDPDRAAAEKLAKAIGDVVKERGESLNKDAEGQGIFEVLPAVPVVVETKPNVPLNTGVAFLASAVTAFVLVAVRRYLQNEPDAYRS</sequence>
<evidence type="ECO:0008006" key="3">
    <source>
        <dbReference type="Google" id="ProtNLM"/>
    </source>
</evidence>
<dbReference type="EMBL" id="LCRH01000048">
    <property type="protein sequence ID" value="KKW31873.1"/>
    <property type="molecule type" value="Genomic_DNA"/>
</dbReference>
<dbReference type="PATRIC" id="fig|1618979.3.peg.649"/>